<keyword evidence="1" id="KW-1133">Transmembrane helix</keyword>
<dbReference type="EMBL" id="AFCT01001154">
    <property type="protein sequence ID" value="EHC87156.1"/>
    <property type="molecule type" value="Genomic_DNA"/>
</dbReference>
<evidence type="ECO:0000313" key="2">
    <source>
        <dbReference type="EMBL" id="EHC87156.1"/>
    </source>
</evidence>
<dbReference type="PATRIC" id="fig|913081.3.peg.2508"/>
<evidence type="ECO:0000313" key="3">
    <source>
        <dbReference type="Proteomes" id="UP000004903"/>
    </source>
</evidence>
<proteinExistence type="predicted"/>
<dbReference type="AlphaFoldDB" id="G5QKK0"/>
<protein>
    <submittedName>
        <fullName evidence="2">Uncharacterized protein</fullName>
    </submittedName>
</protein>
<accession>G5QKK0</accession>
<keyword evidence="1" id="KW-0472">Membrane</keyword>
<reference evidence="2 3" key="1">
    <citation type="journal article" date="2011" name="BMC Genomics">
        <title>Genome sequencing reveals diversification of virulence factor content and possible host adaptation in distinct subpopulations of Salmonella enterica.</title>
        <authorList>
            <person name="den Bakker H.C."/>
            <person name="Moreno Switt A.I."/>
            <person name="Govoni G."/>
            <person name="Cummings C.A."/>
            <person name="Ranieri M.L."/>
            <person name="Degoricija L."/>
            <person name="Hoelzer K."/>
            <person name="Rodriguez-Rivera L.D."/>
            <person name="Brown S."/>
            <person name="Bolchacova E."/>
            <person name="Furtado M.R."/>
            <person name="Wiedmann M."/>
        </authorList>
    </citation>
    <scope>NUCLEOTIDE SEQUENCE [LARGE SCALE GENOMIC DNA]</scope>
    <source>
        <strain evidence="2 3">A4-653</strain>
    </source>
</reference>
<gene>
    <name evidence="2" type="ORF">LTSERUB_3213</name>
</gene>
<evidence type="ECO:0000256" key="1">
    <source>
        <dbReference type="SAM" id="Phobius"/>
    </source>
</evidence>
<name>G5QKK0_SALRU</name>
<dbReference type="Proteomes" id="UP000004903">
    <property type="component" value="Unassembled WGS sequence"/>
</dbReference>
<organism evidence="2 3">
    <name type="scientific">Salmonella enterica subsp. enterica serovar Rubislaw str. A4-653</name>
    <dbReference type="NCBI Taxonomy" id="913081"/>
    <lineage>
        <taxon>Bacteria</taxon>
        <taxon>Pseudomonadati</taxon>
        <taxon>Pseudomonadota</taxon>
        <taxon>Gammaproteobacteria</taxon>
        <taxon>Enterobacterales</taxon>
        <taxon>Enterobacteriaceae</taxon>
        <taxon>Salmonella</taxon>
    </lineage>
</organism>
<comment type="caution">
    <text evidence="2">The sequence shown here is derived from an EMBL/GenBank/DDBJ whole genome shotgun (WGS) entry which is preliminary data.</text>
</comment>
<keyword evidence="1" id="KW-0812">Transmembrane</keyword>
<sequence>MHTQTIPSCDRVFFHQTVIGMTKLAPERFIMRRTKPGWIFTFGFGGVLSATAACTFLLWCNQKRGHIPLDRHFARNESGLRPSTDSSVEDYCCYPHPPTLMAVFGYCFMKCMRYNLSQARACFVTP</sequence>
<feature type="transmembrane region" description="Helical" evidence="1">
    <location>
        <begin position="38"/>
        <end position="59"/>
    </location>
</feature>